<evidence type="ECO:0000313" key="1">
    <source>
        <dbReference type="EMBL" id="OBU10584.1"/>
    </source>
</evidence>
<protein>
    <submittedName>
        <fullName evidence="1">Uncharacterized protein</fullName>
    </submittedName>
</protein>
<reference evidence="1 2" key="1">
    <citation type="submission" date="2016-06" db="EMBL/GenBank/DDBJ databases">
        <authorList>
            <person name="Kjaerup R.B."/>
            <person name="Dalgaard T.S."/>
            <person name="Juul-Madsen H.R."/>
        </authorList>
    </citation>
    <scope>NUCLEOTIDE SEQUENCE [LARGE SCALE GENOMIC DNA]</scope>
    <source>
        <strain evidence="1 2">GCSL-Mp3</strain>
    </source>
</reference>
<dbReference type="EMBL" id="LZEX01000003">
    <property type="protein sequence ID" value="OBU10584.1"/>
    <property type="molecule type" value="Genomic_DNA"/>
</dbReference>
<dbReference type="AlphaFoldDB" id="A0A1B8HMP5"/>
<gene>
    <name evidence="1" type="ORF">AYY17_15700</name>
</gene>
<dbReference type="Proteomes" id="UP000092247">
    <property type="component" value="Unassembled WGS sequence"/>
</dbReference>
<organism evidence="1 2">
    <name type="scientific">Morganella psychrotolerans</name>
    <dbReference type="NCBI Taxonomy" id="368603"/>
    <lineage>
        <taxon>Bacteria</taxon>
        <taxon>Pseudomonadati</taxon>
        <taxon>Pseudomonadota</taxon>
        <taxon>Gammaproteobacteria</taxon>
        <taxon>Enterobacterales</taxon>
        <taxon>Morganellaceae</taxon>
        <taxon>Morganella</taxon>
    </lineage>
</organism>
<sequence>MKLEKEKTMSQIVTDELHLMFNDLGIKDSLRKILRAIDGIPSVQYLVKDGKVFVFEKLVSLMVSEKSTEPQKALELLAQAYITPIQAVTDWKIVPYPFEVIGNGNYWVLHHTKFDAVIPKKFDTIGQVQEAMTELLLGRSITPDASELMEPNLFYFEKQIYKSIVSLADIPSDPLTEWDDMTTDSVEMLGVEQYIPGHPLLTEIVFTGIGEVSGKWQGKLDWMHCAAEHDDDAISSISFLSLERLSADYATTWVPEEDDKQVIAALRGHYPELSGISDAALYFLYDEFQMACNQVSGAELIRDIDFLFYATGTALGVDDEGAAVRDAGKIAVYLLSENTPAEALAKKIQDYVARDKSIQQLVLWRWNVSKFLESFSVTEKGAGQPIAVFSDLMEASRKYGHTFVTVTQSQSDFA</sequence>
<accession>A0A1B8HMP5</accession>
<comment type="caution">
    <text evidence="1">The sequence shown here is derived from an EMBL/GenBank/DDBJ whole genome shotgun (WGS) entry which is preliminary data.</text>
</comment>
<name>A0A1B8HMP5_9GAMM</name>
<proteinExistence type="predicted"/>
<evidence type="ECO:0000313" key="2">
    <source>
        <dbReference type="Proteomes" id="UP000092247"/>
    </source>
</evidence>